<dbReference type="Proteomes" id="UP000244722">
    <property type="component" value="Unassembled WGS sequence"/>
</dbReference>
<dbReference type="AlphaFoldDB" id="A0A2T6ZDI2"/>
<keyword evidence="7" id="KW-0539">Nucleus</keyword>
<accession>A0A2T6ZDI2</accession>
<dbReference type="SUPFAM" id="SSF56019">
    <property type="entry name" value="The spindle assembly checkpoint protein mad2"/>
    <property type="match status" value="1"/>
</dbReference>
<keyword evidence="4" id="KW-0479">Metal-binding</keyword>
<evidence type="ECO:0000259" key="10">
    <source>
        <dbReference type="PROSITE" id="PS50815"/>
    </source>
</evidence>
<evidence type="ECO:0000256" key="6">
    <source>
        <dbReference type="ARBA" id="ARBA00022833"/>
    </source>
</evidence>
<feature type="compositionally biased region" description="Polar residues" evidence="9">
    <location>
        <begin position="315"/>
        <end position="326"/>
    </location>
</feature>
<dbReference type="GO" id="GO:0007130">
    <property type="term" value="P:synaptonemal complex assembly"/>
    <property type="evidence" value="ECO:0007669"/>
    <property type="project" value="TreeGrafter"/>
</dbReference>
<dbReference type="InterPro" id="IPR036570">
    <property type="entry name" value="HORMA_dom_sf"/>
</dbReference>
<keyword evidence="6" id="KW-0862">Zinc</keyword>
<dbReference type="EMBL" id="NESQ01000369">
    <property type="protein sequence ID" value="PUU73550.1"/>
    <property type="molecule type" value="Genomic_DNA"/>
</dbReference>
<dbReference type="InterPro" id="IPR019787">
    <property type="entry name" value="Znf_PHD-finger"/>
</dbReference>
<feature type="compositionally biased region" description="Polar residues" evidence="9">
    <location>
        <begin position="352"/>
        <end position="363"/>
    </location>
</feature>
<feature type="compositionally biased region" description="Basic and acidic residues" evidence="9">
    <location>
        <begin position="367"/>
        <end position="376"/>
    </location>
</feature>
<comment type="subcellular location">
    <subcellularLocation>
        <location evidence="2">Chromosome</location>
    </subcellularLocation>
    <subcellularLocation>
        <location evidence="1">Nucleus</location>
    </subcellularLocation>
</comment>
<feature type="region of interest" description="Disordered" evidence="9">
    <location>
        <begin position="272"/>
        <end position="455"/>
    </location>
</feature>
<dbReference type="SMART" id="SM00249">
    <property type="entry name" value="PHD"/>
    <property type="match status" value="1"/>
</dbReference>
<evidence type="ECO:0000256" key="2">
    <source>
        <dbReference type="ARBA" id="ARBA00004286"/>
    </source>
</evidence>
<dbReference type="PANTHER" id="PTHR48225">
    <property type="entry name" value="HORMA DOMAIN-CONTAINING PROTEIN 1"/>
    <property type="match status" value="1"/>
</dbReference>
<dbReference type="GO" id="GO:0005634">
    <property type="term" value="C:nucleus"/>
    <property type="evidence" value="ECO:0007669"/>
    <property type="project" value="UniProtKB-SubCell"/>
</dbReference>
<evidence type="ECO:0000256" key="8">
    <source>
        <dbReference type="ARBA" id="ARBA00023254"/>
    </source>
</evidence>
<evidence type="ECO:0000256" key="1">
    <source>
        <dbReference type="ARBA" id="ARBA00004123"/>
    </source>
</evidence>
<dbReference type="Gene3D" id="3.30.900.10">
    <property type="entry name" value="HORMA domain"/>
    <property type="match status" value="1"/>
</dbReference>
<dbReference type="PROSITE" id="PS50815">
    <property type="entry name" value="HORMA"/>
    <property type="match status" value="1"/>
</dbReference>
<evidence type="ECO:0000256" key="7">
    <source>
        <dbReference type="ARBA" id="ARBA00023242"/>
    </source>
</evidence>
<dbReference type="GO" id="GO:0051598">
    <property type="term" value="P:meiotic recombination checkpoint signaling"/>
    <property type="evidence" value="ECO:0007669"/>
    <property type="project" value="TreeGrafter"/>
</dbReference>
<dbReference type="Gene3D" id="3.30.40.10">
    <property type="entry name" value="Zinc/RING finger domain, C3HC4 (zinc finger)"/>
    <property type="match status" value="1"/>
</dbReference>
<organism evidence="11 12">
    <name type="scientific">Tuber borchii</name>
    <name type="common">White truffle</name>
    <dbReference type="NCBI Taxonomy" id="42251"/>
    <lineage>
        <taxon>Eukaryota</taxon>
        <taxon>Fungi</taxon>
        <taxon>Dikarya</taxon>
        <taxon>Ascomycota</taxon>
        <taxon>Pezizomycotina</taxon>
        <taxon>Pezizomycetes</taxon>
        <taxon>Pezizales</taxon>
        <taxon>Tuberaceae</taxon>
        <taxon>Tuber</taxon>
    </lineage>
</organism>
<feature type="compositionally biased region" description="Polar residues" evidence="9">
    <location>
        <begin position="394"/>
        <end position="404"/>
    </location>
</feature>
<evidence type="ECO:0000313" key="12">
    <source>
        <dbReference type="Proteomes" id="UP000244722"/>
    </source>
</evidence>
<dbReference type="Pfam" id="PF02301">
    <property type="entry name" value="HORMA"/>
    <property type="match status" value="1"/>
</dbReference>
<evidence type="ECO:0000256" key="3">
    <source>
        <dbReference type="ARBA" id="ARBA00022454"/>
    </source>
</evidence>
<dbReference type="PANTHER" id="PTHR48225:SF7">
    <property type="entry name" value="MEIOSIS-SPECIFIC PROTEIN HOP1"/>
    <property type="match status" value="1"/>
</dbReference>
<dbReference type="GO" id="GO:0005694">
    <property type="term" value="C:chromosome"/>
    <property type="evidence" value="ECO:0007669"/>
    <property type="project" value="UniProtKB-SubCell"/>
</dbReference>
<feature type="region of interest" description="Disordered" evidence="9">
    <location>
        <begin position="742"/>
        <end position="820"/>
    </location>
</feature>
<feature type="compositionally biased region" description="Basic and acidic residues" evidence="9">
    <location>
        <begin position="742"/>
        <end position="752"/>
    </location>
</feature>
<keyword evidence="12" id="KW-1185">Reference proteome</keyword>
<dbReference type="InterPro" id="IPR051294">
    <property type="entry name" value="HORMA_MeioticProgression"/>
</dbReference>
<dbReference type="InterPro" id="IPR011011">
    <property type="entry name" value="Znf_FYVE_PHD"/>
</dbReference>
<evidence type="ECO:0000256" key="9">
    <source>
        <dbReference type="SAM" id="MobiDB-lite"/>
    </source>
</evidence>
<dbReference type="InterPro" id="IPR001965">
    <property type="entry name" value="Znf_PHD"/>
</dbReference>
<evidence type="ECO:0000256" key="5">
    <source>
        <dbReference type="ARBA" id="ARBA00022771"/>
    </source>
</evidence>
<dbReference type="GO" id="GO:0008270">
    <property type="term" value="F:zinc ion binding"/>
    <property type="evidence" value="ECO:0007669"/>
    <property type="project" value="UniProtKB-KW"/>
</dbReference>
<gene>
    <name evidence="11" type="ORF">B9Z19DRAFT_1117322</name>
</gene>
<comment type="caution">
    <text evidence="11">The sequence shown here is derived from an EMBL/GenBank/DDBJ whole genome shotgun (WGS) entry which is preliminary data.</text>
</comment>
<dbReference type="SUPFAM" id="SSF57903">
    <property type="entry name" value="FYVE/PHD zinc finger"/>
    <property type="match status" value="1"/>
</dbReference>
<dbReference type="InterPro" id="IPR013083">
    <property type="entry name" value="Znf_RING/FYVE/PHD"/>
</dbReference>
<sequence>MALGQALLTKPLKVQQLQTQVQGVVQNKTSASNVDQQVKLEQSLEVVQTLLGASVSLTGLLPEECFVEKRYGGNSSAAVSYRSFTNDLDETFFKNGSNGTRIKRLRRGYSCEADQLLDWLETGIFDALRKGYLKAVQLAIYVDDKHPDIVVESYTFSFTYREKDDGPSISLKVTDIHGHGVTANDANKNLQLMIRRLIVITQNLPPLPDKRWLTIRLHYMDGTPKDYDPPNFYRLPPTAFPLRIRESESKAVEKLDCGKLNAGHHTVTLKVSSLSEVDPEERPRRRRGSRFIAMDADIVQPHLRAGKSSEGEKSGLNTHKISSTNGGAPVTVPQPCEVRSIEKQREPPNPTYNPRTSPGSGSANRLPGRETQERLAIRSMLVPPERDSEMPETQPCNLGLEQTQNPPVERSPLPPPNPRRHLRPNNLATQSQEFPGPLRASEQAPAANATPFPKQRTSLRTLASRHFSKPDASAVVSPPDTHRPIKAPSKIYKLKMLDTKKAELAKTKLITEAKGKGVTKAMQADDHQIACECGSKEISADMICCDLCDSWQHTECYGFTSTKDPRIPDYHVCYSCLLSKFEERLLEEMRGLALFRKAVKLVWDKGSFPATNRAFSNALGCDLPTASQITRRLLEEGFIAHLSVGRTGRQKKAMNGGPVKYRVVKTPEMAKIKEAQYFDPLAKISHHFENPSPPKILPQSLIKDTPVVDLSDTIPPGYDASGVEDSQAFGSHFEEAIVISESNRDASERPADMDSTADEEELQGSNPCKILPNATIPTHKTTRENSRVTSSFPHQHSGEGLAMSEVFQDPPDAPSQPRVNVSAVSFDVYVGYDSEG</sequence>
<name>A0A2T6ZDI2_TUBBO</name>
<evidence type="ECO:0000256" key="4">
    <source>
        <dbReference type="ARBA" id="ARBA00022723"/>
    </source>
</evidence>
<dbReference type="OrthoDB" id="1928087at2759"/>
<keyword evidence="3" id="KW-0158">Chromosome</keyword>
<reference evidence="11 12" key="1">
    <citation type="submission" date="2017-04" db="EMBL/GenBank/DDBJ databases">
        <title>Draft genome sequence of Tuber borchii Vittad., a whitish edible truffle.</title>
        <authorList>
            <consortium name="DOE Joint Genome Institute"/>
            <person name="Murat C."/>
            <person name="Kuo A."/>
            <person name="Barry K.W."/>
            <person name="Clum A."/>
            <person name="Dockter R.B."/>
            <person name="Fauchery L."/>
            <person name="Iotti M."/>
            <person name="Kohler A."/>
            <person name="Labutti K."/>
            <person name="Lindquist E.A."/>
            <person name="Lipzen A."/>
            <person name="Ohm R.A."/>
            <person name="Wang M."/>
            <person name="Grigoriev I.V."/>
            <person name="Zambonelli A."/>
            <person name="Martin F.M."/>
        </authorList>
    </citation>
    <scope>NUCLEOTIDE SEQUENCE [LARGE SCALE GENOMIC DNA]</scope>
    <source>
        <strain evidence="11 12">Tbo3840</strain>
    </source>
</reference>
<feature type="domain" description="HORMA" evidence="10">
    <location>
        <begin position="37"/>
        <end position="271"/>
    </location>
</feature>
<dbReference type="Pfam" id="PF00628">
    <property type="entry name" value="PHD"/>
    <property type="match status" value="1"/>
</dbReference>
<keyword evidence="5" id="KW-0863">Zinc-finger</keyword>
<keyword evidence="8" id="KW-0469">Meiosis</keyword>
<evidence type="ECO:0000313" key="11">
    <source>
        <dbReference type="EMBL" id="PUU73550.1"/>
    </source>
</evidence>
<protein>
    <submittedName>
        <fullName evidence="11">HORMA domain-domain-containing protein</fullName>
    </submittedName>
</protein>
<proteinExistence type="predicted"/>
<dbReference type="InterPro" id="IPR003511">
    <property type="entry name" value="HORMA_dom"/>
</dbReference>
<dbReference type="STRING" id="42251.A0A2T6ZDI2"/>